<dbReference type="InterPro" id="IPR018060">
    <property type="entry name" value="HTH_AraC"/>
</dbReference>
<proteinExistence type="predicted"/>
<evidence type="ECO:0000256" key="2">
    <source>
        <dbReference type="ARBA" id="ARBA00023163"/>
    </source>
</evidence>
<dbReference type="Proteomes" id="UP000231901">
    <property type="component" value="Chromosome"/>
</dbReference>
<dbReference type="Pfam" id="PF12833">
    <property type="entry name" value="HTH_18"/>
    <property type="match status" value="1"/>
</dbReference>
<reference evidence="5" key="1">
    <citation type="journal article" date="2018" name="Genome Announc.">
        <title>Complete genome sequence of a Dickeya fangzhongdai type strain causing bleeding canker of pear tree trunks.</title>
        <authorList>
            <person name="Zhao Y."/>
            <person name="Tian Y."/>
            <person name="Li X."/>
            <person name="Hu B."/>
        </authorList>
    </citation>
    <scope>NUCLEOTIDE SEQUENCE [LARGE SCALE GENOMIC DNA]</scope>
    <source>
        <strain evidence="5">DSM 101947</strain>
    </source>
</reference>
<organism evidence="4 5">
    <name type="scientific">Dickeya fangzhongdai</name>
    <dbReference type="NCBI Taxonomy" id="1778540"/>
    <lineage>
        <taxon>Bacteria</taxon>
        <taxon>Pseudomonadati</taxon>
        <taxon>Pseudomonadota</taxon>
        <taxon>Gammaproteobacteria</taxon>
        <taxon>Enterobacterales</taxon>
        <taxon>Pectobacteriaceae</taxon>
        <taxon>Dickeya</taxon>
    </lineage>
</organism>
<evidence type="ECO:0000259" key="3">
    <source>
        <dbReference type="PROSITE" id="PS01124"/>
    </source>
</evidence>
<keyword evidence="2" id="KW-0804">Transcription</keyword>
<feature type="domain" description="HTH araC/xylS-type" evidence="3">
    <location>
        <begin position="192"/>
        <end position="290"/>
    </location>
</feature>
<dbReference type="PROSITE" id="PS01124">
    <property type="entry name" value="HTH_ARAC_FAMILY_2"/>
    <property type="match status" value="1"/>
</dbReference>
<keyword evidence="1" id="KW-0805">Transcription regulation</keyword>
<accession>A0A2K8QPE5</accession>
<dbReference type="GO" id="GO:0003700">
    <property type="term" value="F:DNA-binding transcription factor activity"/>
    <property type="evidence" value="ECO:0007669"/>
    <property type="project" value="InterPro"/>
</dbReference>
<dbReference type="SUPFAM" id="SSF46689">
    <property type="entry name" value="Homeodomain-like"/>
    <property type="match status" value="2"/>
</dbReference>
<dbReference type="SMART" id="SM00342">
    <property type="entry name" value="HTH_ARAC"/>
    <property type="match status" value="1"/>
</dbReference>
<dbReference type="EMBL" id="CP025003">
    <property type="protein sequence ID" value="ATZ95387.1"/>
    <property type="molecule type" value="Genomic_DNA"/>
</dbReference>
<sequence length="293" mass="33068">MRIPLTALIEGCTRWVPDEGEEVTGIPGLSFYRSLRPTVPHAGMYEANLSIVVQGRKQVVLGQEPYEYDASHFLINSLELPVVARVIEASPEQPYLSLLLNIDLVVVRQLMVDMNLPLALTHSPAKAIGLGATFFELLDAVLRLARLIDRPDDIPVLSGQIQREILYRLLISEQGPRLRQMAFADSHGFQIGQSIAWLKHHFREPFRIEQLASAAGMAVSTLHHHFRATVGMTPLQYQKHLRLQEARRLMLIEGADAGTAAIHVGYESQSQFTREYRRMFGNSPMQDIKSLRR</sequence>
<dbReference type="OrthoDB" id="34150at2"/>
<dbReference type="KEGG" id="dfn:CVE23_16205"/>
<dbReference type="InterPro" id="IPR009057">
    <property type="entry name" value="Homeodomain-like_sf"/>
</dbReference>
<dbReference type="PANTHER" id="PTHR43436">
    <property type="entry name" value="ARAC-FAMILY TRANSCRIPTIONAL REGULATOR"/>
    <property type="match status" value="1"/>
</dbReference>
<dbReference type="Pfam" id="PF06719">
    <property type="entry name" value="AraC_N"/>
    <property type="match status" value="1"/>
</dbReference>
<dbReference type="RefSeq" id="WP_038919835.1">
    <property type="nucleotide sequence ID" value="NZ_CP031507.1"/>
</dbReference>
<name>A0A2K8QPE5_9GAMM</name>
<dbReference type="PANTHER" id="PTHR43436:SF1">
    <property type="entry name" value="TRANSCRIPTIONAL REGULATORY PROTEIN"/>
    <property type="match status" value="1"/>
</dbReference>
<evidence type="ECO:0000313" key="5">
    <source>
        <dbReference type="Proteomes" id="UP000231901"/>
    </source>
</evidence>
<dbReference type="AlphaFoldDB" id="A0A2K8QPE5"/>
<dbReference type="Gene3D" id="1.10.10.60">
    <property type="entry name" value="Homeodomain-like"/>
    <property type="match status" value="1"/>
</dbReference>
<dbReference type="InterPro" id="IPR009594">
    <property type="entry name" value="Tscrpt_reg_HTH_AraC_N"/>
</dbReference>
<protein>
    <submittedName>
        <fullName evidence="4">AraC family transcriptional regulator</fullName>
    </submittedName>
</protein>
<dbReference type="GO" id="GO:0043565">
    <property type="term" value="F:sequence-specific DNA binding"/>
    <property type="evidence" value="ECO:0007669"/>
    <property type="project" value="InterPro"/>
</dbReference>
<keyword evidence="5" id="KW-1185">Reference proteome</keyword>
<gene>
    <name evidence="4" type="ORF">CVE23_16205</name>
</gene>
<evidence type="ECO:0000256" key="1">
    <source>
        <dbReference type="ARBA" id="ARBA00023015"/>
    </source>
</evidence>
<evidence type="ECO:0000313" key="4">
    <source>
        <dbReference type="EMBL" id="ATZ95387.1"/>
    </source>
</evidence>